<evidence type="ECO:0000313" key="1">
    <source>
        <dbReference type="EMBL" id="MET3658473.1"/>
    </source>
</evidence>
<sequence length="67" mass="7754">MSVSYSPLHDFLDKKGYSLQKLVELEVLTDFAARHIRKGVPVNLKQIENICTYFDLSIEQVVRITKD</sequence>
<accession>A0ABV2KER3</accession>
<organism evidence="1 2">
    <name type="scientific">Sporosarcina psychrophila</name>
    <name type="common">Bacillus psychrophilus</name>
    <dbReference type="NCBI Taxonomy" id="1476"/>
    <lineage>
        <taxon>Bacteria</taxon>
        <taxon>Bacillati</taxon>
        <taxon>Bacillota</taxon>
        <taxon>Bacilli</taxon>
        <taxon>Bacillales</taxon>
        <taxon>Caryophanaceae</taxon>
        <taxon>Sporosarcina</taxon>
    </lineage>
</organism>
<dbReference type="GO" id="GO:0003677">
    <property type="term" value="F:DNA binding"/>
    <property type="evidence" value="ECO:0007669"/>
    <property type="project" value="UniProtKB-KW"/>
</dbReference>
<reference evidence="1 2" key="1">
    <citation type="submission" date="2024-06" db="EMBL/GenBank/DDBJ databases">
        <title>Sorghum-associated microbial communities from plants grown in Nebraska, USA.</title>
        <authorList>
            <person name="Schachtman D."/>
        </authorList>
    </citation>
    <scope>NUCLEOTIDE SEQUENCE [LARGE SCALE GENOMIC DNA]</scope>
    <source>
        <strain evidence="1 2">1288</strain>
    </source>
</reference>
<dbReference type="EMBL" id="JBEPME010000005">
    <property type="protein sequence ID" value="MET3658473.1"/>
    <property type="molecule type" value="Genomic_DNA"/>
</dbReference>
<proteinExistence type="predicted"/>
<dbReference type="Proteomes" id="UP001549104">
    <property type="component" value="Unassembled WGS sequence"/>
</dbReference>
<name>A0ABV2KER3_SPOPS</name>
<evidence type="ECO:0000313" key="2">
    <source>
        <dbReference type="Proteomes" id="UP001549104"/>
    </source>
</evidence>
<comment type="caution">
    <text evidence="1">The sequence shown here is derived from an EMBL/GenBank/DDBJ whole genome shotgun (WGS) entry which is preliminary data.</text>
</comment>
<gene>
    <name evidence="1" type="ORF">ABIC55_003590</name>
</gene>
<dbReference type="RefSeq" id="WP_354314113.1">
    <property type="nucleotide sequence ID" value="NZ_JBEPME010000005.1"/>
</dbReference>
<keyword evidence="1" id="KW-0238">DNA-binding</keyword>
<protein>
    <submittedName>
        <fullName evidence="1">DNA-binding Xre family transcriptional regulator</fullName>
    </submittedName>
</protein>
<keyword evidence="2" id="KW-1185">Reference proteome</keyword>